<dbReference type="EMBL" id="GANP01010531">
    <property type="protein sequence ID" value="JAB73937.1"/>
    <property type="molecule type" value="mRNA"/>
</dbReference>
<feature type="signal peptide" evidence="1">
    <location>
        <begin position="1"/>
        <end position="19"/>
    </location>
</feature>
<sequence>MGNLAIVLLLVCILSSFEAVQGYAGPRGSPCQYHSNCLPPAVCDNGRCKEIPCKDNSVCPGILTCYYGMCEGNVEEDDINRLIGTPCKNIGDCYFNMVCQNGSCQKG</sequence>
<evidence type="ECO:0000256" key="1">
    <source>
        <dbReference type="SAM" id="SignalP"/>
    </source>
</evidence>
<dbReference type="AlphaFoldDB" id="V5HFI2"/>
<accession>V5HFI2</accession>
<evidence type="ECO:0000313" key="2">
    <source>
        <dbReference type="EMBL" id="JAB73937.1"/>
    </source>
</evidence>
<keyword evidence="1" id="KW-0732">Signal</keyword>
<feature type="chain" id="PRO_5004737970" evidence="1">
    <location>
        <begin position="20"/>
        <end position="107"/>
    </location>
</feature>
<proteinExistence type="evidence at transcript level"/>
<protein>
    <submittedName>
        <fullName evidence="2">Putative secreted protein</fullName>
    </submittedName>
</protein>
<organism evidence="2">
    <name type="scientific">Ixodes ricinus</name>
    <name type="common">Common tick</name>
    <name type="synonym">Acarus ricinus</name>
    <dbReference type="NCBI Taxonomy" id="34613"/>
    <lineage>
        <taxon>Eukaryota</taxon>
        <taxon>Metazoa</taxon>
        <taxon>Ecdysozoa</taxon>
        <taxon>Arthropoda</taxon>
        <taxon>Chelicerata</taxon>
        <taxon>Arachnida</taxon>
        <taxon>Acari</taxon>
        <taxon>Parasitiformes</taxon>
        <taxon>Ixodida</taxon>
        <taxon>Ixodoidea</taxon>
        <taxon>Ixodidae</taxon>
        <taxon>Ixodinae</taxon>
        <taxon>Ixodes</taxon>
    </lineage>
</organism>
<name>V5HFI2_IXORI</name>
<reference evidence="2" key="1">
    <citation type="journal article" date="2015" name="Sci. Rep.">
        <title>Tissue- and time-dependent transcription in Ixodes ricinus salivary glands and midguts when blood feeding on the vertebrate host.</title>
        <authorList>
            <person name="Kotsyfakis M."/>
            <person name="Schwarz A."/>
            <person name="Erhart J."/>
            <person name="Ribeiro J.M."/>
        </authorList>
    </citation>
    <scope>NUCLEOTIDE SEQUENCE</scope>
    <source>
        <tissue evidence="2">Salivary gland and midgut</tissue>
    </source>
</reference>